<dbReference type="Proteomes" id="UP000009168">
    <property type="component" value="Unassembled WGS sequence"/>
</dbReference>
<proteinExistence type="predicted"/>
<dbReference type="EMBL" id="GG662561">
    <property type="protein sequence ID" value="EWS72855.1"/>
    <property type="molecule type" value="Genomic_DNA"/>
</dbReference>
<dbReference type="KEGG" id="tet:TTHERM_001277501"/>
<accession>W7X115</accession>
<keyword evidence="2" id="KW-1185">Reference proteome</keyword>
<sequence>MLIIKVKKKGLIITILESLKNSGFFNKTNFQSLFNQEISRKTKQQNDLILINNLLNKLQVILRKSKIQAIIMIIAKTNKIINQKAIKKHLRAIIQHLTRKQILSRKAKNF</sequence>
<dbReference type="InParanoid" id="W7X115"/>
<dbReference type="AlphaFoldDB" id="W7X115"/>
<reference evidence="2" key="1">
    <citation type="journal article" date="2006" name="PLoS Biol.">
        <title>Macronuclear genome sequence of the ciliate Tetrahymena thermophila, a model eukaryote.</title>
        <authorList>
            <person name="Eisen J.A."/>
            <person name="Coyne R.S."/>
            <person name="Wu M."/>
            <person name="Wu D."/>
            <person name="Thiagarajan M."/>
            <person name="Wortman J.R."/>
            <person name="Badger J.H."/>
            <person name="Ren Q."/>
            <person name="Amedeo P."/>
            <person name="Jones K.M."/>
            <person name="Tallon L.J."/>
            <person name="Delcher A.L."/>
            <person name="Salzberg S.L."/>
            <person name="Silva J.C."/>
            <person name="Haas B.J."/>
            <person name="Majoros W.H."/>
            <person name="Farzad M."/>
            <person name="Carlton J.M."/>
            <person name="Smith R.K. Jr."/>
            <person name="Garg J."/>
            <person name="Pearlman R.E."/>
            <person name="Karrer K.M."/>
            <person name="Sun L."/>
            <person name="Manning G."/>
            <person name="Elde N.C."/>
            <person name="Turkewitz A.P."/>
            <person name="Asai D.J."/>
            <person name="Wilkes D.E."/>
            <person name="Wang Y."/>
            <person name="Cai H."/>
            <person name="Collins K."/>
            <person name="Stewart B.A."/>
            <person name="Lee S.R."/>
            <person name="Wilamowska K."/>
            <person name="Weinberg Z."/>
            <person name="Ruzzo W.L."/>
            <person name="Wloga D."/>
            <person name="Gaertig J."/>
            <person name="Frankel J."/>
            <person name="Tsao C.-C."/>
            <person name="Gorovsky M.A."/>
            <person name="Keeling P.J."/>
            <person name="Waller R.F."/>
            <person name="Patron N.J."/>
            <person name="Cherry J.M."/>
            <person name="Stover N.A."/>
            <person name="Krieger C.J."/>
            <person name="del Toro C."/>
            <person name="Ryder H.F."/>
            <person name="Williamson S.C."/>
            <person name="Barbeau R.A."/>
            <person name="Hamilton E.P."/>
            <person name="Orias E."/>
        </authorList>
    </citation>
    <scope>NUCLEOTIDE SEQUENCE [LARGE SCALE GENOMIC DNA]</scope>
    <source>
        <strain evidence="2">SB210</strain>
    </source>
</reference>
<organism evidence="1 2">
    <name type="scientific">Tetrahymena thermophila (strain SB210)</name>
    <dbReference type="NCBI Taxonomy" id="312017"/>
    <lineage>
        <taxon>Eukaryota</taxon>
        <taxon>Sar</taxon>
        <taxon>Alveolata</taxon>
        <taxon>Ciliophora</taxon>
        <taxon>Intramacronucleata</taxon>
        <taxon>Oligohymenophorea</taxon>
        <taxon>Hymenostomatida</taxon>
        <taxon>Tetrahymenina</taxon>
        <taxon>Tetrahymenidae</taxon>
        <taxon>Tetrahymena</taxon>
    </lineage>
</organism>
<evidence type="ECO:0000313" key="1">
    <source>
        <dbReference type="EMBL" id="EWS72855.1"/>
    </source>
</evidence>
<protein>
    <submittedName>
        <fullName evidence="1">Uncharacterized protein</fullName>
    </submittedName>
</protein>
<dbReference type="RefSeq" id="XP_012654609.1">
    <property type="nucleotide sequence ID" value="XM_012799155.1"/>
</dbReference>
<gene>
    <name evidence="1" type="ORF">TTHERM_001277501</name>
</gene>
<dbReference type="GeneID" id="24442073"/>
<name>W7X115_TETTS</name>
<evidence type="ECO:0000313" key="2">
    <source>
        <dbReference type="Proteomes" id="UP000009168"/>
    </source>
</evidence>